<proteinExistence type="predicted"/>
<sequence>MPRIMPLPRLDLSLSLLTPVVPSTTIAGDARFAPVTPSPRRPRLLSDTASIIPI</sequence>
<dbReference type="Proteomes" id="UP001140949">
    <property type="component" value="Unassembled WGS sequence"/>
</dbReference>
<name>A0AAX6E6X8_IRIPA</name>
<gene>
    <name evidence="1" type="ORF">M6B38_203890</name>
</gene>
<dbReference type="AlphaFoldDB" id="A0AAX6E6X8"/>
<evidence type="ECO:0000313" key="2">
    <source>
        <dbReference type="Proteomes" id="UP001140949"/>
    </source>
</evidence>
<organism evidence="1 2">
    <name type="scientific">Iris pallida</name>
    <name type="common">Sweet iris</name>
    <dbReference type="NCBI Taxonomy" id="29817"/>
    <lineage>
        <taxon>Eukaryota</taxon>
        <taxon>Viridiplantae</taxon>
        <taxon>Streptophyta</taxon>
        <taxon>Embryophyta</taxon>
        <taxon>Tracheophyta</taxon>
        <taxon>Spermatophyta</taxon>
        <taxon>Magnoliopsida</taxon>
        <taxon>Liliopsida</taxon>
        <taxon>Asparagales</taxon>
        <taxon>Iridaceae</taxon>
        <taxon>Iridoideae</taxon>
        <taxon>Irideae</taxon>
        <taxon>Iris</taxon>
    </lineage>
</organism>
<accession>A0AAX6E6X8</accession>
<dbReference type="EMBL" id="JANAVB010039217">
    <property type="protein sequence ID" value="KAJ6799852.1"/>
    <property type="molecule type" value="Genomic_DNA"/>
</dbReference>
<reference evidence="1" key="1">
    <citation type="journal article" date="2023" name="GigaByte">
        <title>Genome assembly of the bearded iris, Iris pallida Lam.</title>
        <authorList>
            <person name="Bruccoleri R.E."/>
            <person name="Oakeley E.J."/>
            <person name="Faust A.M.E."/>
            <person name="Altorfer M."/>
            <person name="Dessus-Babus S."/>
            <person name="Burckhardt D."/>
            <person name="Oertli M."/>
            <person name="Naumann U."/>
            <person name="Petersen F."/>
            <person name="Wong J."/>
        </authorList>
    </citation>
    <scope>NUCLEOTIDE SEQUENCE</scope>
    <source>
        <strain evidence="1">GSM-AAB239-AS_SAM_17_03QT</strain>
    </source>
</reference>
<protein>
    <submittedName>
        <fullName evidence="1">Uncharacterized protein</fullName>
    </submittedName>
</protein>
<reference evidence="1" key="2">
    <citation type="submission" date="2023-04" db="EMBL/GenBank/DDBJ databases">
        <authorList>
            <person name="Bruccoleri R.E."/>
            <person name="Oakeley E.J."/>
            <person name="Faust A.-M."/>
            <person name="Dessus-Babus S."/>
            <person name="Altorfer M."/>
            <person name="Burckhardt D."/>
            <person name="Oertli M."/>
            <person name="Naumann U."/>
            <person name="Petersen F."/>
            <person name="Wong J."/>
        </authorList>
    </citation>
    <scope>NUCLEOTIDE SEQUENCE</scope>
    <source>
        <strain evidence="1">GSM-AAB239-AS_SAM_17_03QT</strain>
        <tissue evidence="1">Leaf</tissue>
    </source>
</reference>
<evidence type="ECO:0000313" key="1">
    <source>
        <dbReference type="EMBL" id="KAJ6799852.1"/>
    </source>
</evidence>
<keyword evidence="2" id="KW-1185">Reference proteome</keyword>
<comment type="caution">
    <text evidence="1">The sequence shown here is derived from an EMBL/GenBank/DDBJ whole genome shotgun (WGS) entry which is preliminary data.</text>
</comment>